<sequence>MANVTFYLLEQDDPKQASELACLLAARHFRQRQRSFVCCADQTGAEAVDELMWQRPAEGFVPHNLPGEGPANGAPVQIGWQWRQANQCQVLINVSHSMPASLSGYRFIYDLVPADEAGKQAARERYKQYRAAGHQLDTRPAHELFETNHG</sequence>
<dbReference type="RefSeq" id="WP_131258583.1">
    <property type="nucleotide sequence ID" value="NZ_JBHSUS010000001.1"/>
</dbReference>
<dbReference type="PANTHER" id="PTHR38767">
    <property type="entry name" value="DNA POLYMERASE III SUBUNIT CHI"/>
    <property type="match status" value="1"/>
</dbReference>
<dbReference type="Proteomes" id="UP001596364">
    <property type="component" value="Unassembled WGS sequence"/>
</dbReference>
<dbReference type="PANTHER" id="PTHR38767:SF1">
    <property type="entry name" value="DNA POLYMERASE III SUBUNIT CHI"/>
    <property type="match status" value="1"/>
</dbReference>
<organism evidence="1 2">
    <name type="scientific">Pseudobowmanella zhangzhouensis</name>
    <dbReference type="NCBI Taxonomy" id="1537679"/>
    <lineage>
        <taxon>Bacteria</taxon>
        <taxon>Pseudomonadati</taxon>
        <taxon>Pseudomonadota</taxon>
        <taxon>Gammaproteobacteria</taxon>
        <taxon>Alteromonadales</taxon>
        <taxon>Alteromonadaceae</taxon>
    </lineage>
</organism>
<name>A0ABW1XQV3_9ALTE</name>
<dbReference type="InterPro" id="IPR007459">
    <property type="entry name" value="DNA_pol3_chi"/>
</dbReference>
<dbReference type="EMBL" id="JBHSUS010000001">
    <property type="protein sequence ID" value="MFC6441079.1"/>
    <property type="molecule type" value="Genomic_DNA"/>
</dbReference>
<keyword evidence="2" id="KW-1185">Reference proteome</keyword>
<reference evidence="2" key="1">
    <citation type="journal article" date="2019" name="Int. J. Syst. Evol. Microbiol.">
        <title>The Global Catalogue of Microorganisms (GCM) 10K type strain sequencing project: providing services to taxonomists for standard genome sequencing and annotation.</title>
        <authorList>
            <consortium name="The Broad Institute Genomics Platform"/>
            <consortium name="The Broad Institute Genome Sequencing Center for Infectious Disease"/>
            <person name="Wu L."/>
            <person name="Ma J."/>
        </authorList>
    </citation>
    <scope>NUCLEOTIDE SEQUENCE [LARGE SCALE GENOMIC DNA]</scope>
    <source>
        <strain evidence="2">CGMCC 1.16031</strain>
    </source>
</reference>
<evidence type="ECO:0000313" key="2">
    <source>
        <dbReference type="Proteomes" id="UP001596364"/>
    </source>
</evidence>
<gene>
    <name evidence="1" type="ORF">ACFP85_13075</name>
</gene>
<proteinExistence type="predicted"/>
<dbReference type="InterPro" id="IPR036768">
    <property type="entry name" value="PolIII_chi_sf"/>
</dbReference>
<dbReference type="SUPFAM" id="SSF102400">
    <property type="entry name" value="DNA polymerase III chi subunit"/>
    <property type="match status" value="1"/>
</dbReference>
<dbReference type="Pfam" id="PF04364">
    <property type="entry name" value="DNA_pol3_chi"/>
    <property type="match status" value="1"/>
</dbReference>
<protein>
    <submittedName>
        <fullName evidence="1">DNA polymerase III subunit chi</fullName>
    </submittedName>
</protein>
<evidence type="ECO:0000313" key="1">
    <source>
        <dbReference type="EMBL" id="MFC6441079.1"/>
    </source>
</evidence>
<comment type="caution">
    <text evidence="1">The sequence shown here is derived from an EMBL/GenBank/DDBJ whole genome shotgun (WGS) entry which is preliminary data.</text>
</comment>
<accession>A0ABW1XQV3</accession>
<dbReference type="Gene3D" id="3.40.50.10110">
    <property type="entry name" value="DNA polymerase III subunit chi"/>
    <property type="match status" value="1"/>
</dbReference>